<dbReference type="Pfam" id="PF13407">
    <property type="entry name" value="Peripla_BP_4"/>
    <property type="match status" value="1"/>
</dbReference>
<dbReference type="Gene3D" id="3.40.50.2300">
    <property type="match status" value="2"/>
</dbReference>
<comment type="caution">
    <text evidence="5">The sequence shown here is derived from an EMBL/GenBank/DDBJ whole genome shotgun (WGS) entry which is preliminary data.</text>
</comment>
<keyword evidence="3" id="KW-0732">Signal</keyword>
<dbReference type="InterPro" id="IPR025997">
    <property type="entry name" value="SBP_2_dom"/>
</dbReference>
<evidence type="ECO:0000259" key="4">
    <source>
        <dbReference type="Pfam" id="PF13407"/>
    </source>
</evidence>
<dbReference type="PANTHER" id="PTHR46847">
    <property type="entry name" value="D-ALLOSE-BINDING PERIPLASMIC PROTEIN-RELATED"/>
    <property type="match status" value="1"/>
</dbReference>
<evidence type="ECO:0000313" key="5">
    <source>
        <dbReference type="EMBL" id="MDR6727087.1"/>
    </source>
</evidence>
<gene>
    <name evidence="5" type="ORF">J2W91_005612</name>
</gene>
<reference evidence="5" key="1">
    <citation type="submission" date="2023-07" db="EMBL/GenBank/DDBJ databases">
        <title>Sorghum-associated microbial communities from plants grown in Nebraska, USA.</title>
        <authorList>
            <person name="Schachtman D."/>
        </authorList>
    </citation>
    <scope>NUCLEOTIDE SEQUENCE</scope>
    <source>
        <strain evidence="5">BE80</strain>
    </source>
</reference>
<dbReference type="SUPFAM" id="SSF53822">
    <property type="entry name" value="Periplasmic binding protein-like I"/>
    <property type="match status" value="1"/>
</dbReference>
<evidence type="ECO:0000256" key="1">
    <source>
        <dbReference type="ARBA" id="ARBA00004196"/>
    </source>
</evidence>
<comment type="similarity">
    <text evidence="2">Belongs to the bacterial solute-binding protein 2 family.</text>
</comment>
<proteinExistence type="inferred from homology"/>
<evidence type="ECO:0000256" key="3">
    <source>
        <dbReference type="ARBA" id="ARBA00022729"/>
    </source>
</evidence>
<evidence type="ECO:0000256" key="2">
    <source>
        <dbReference type="ARBA" id="ARBA00007639"/>
    </source>
</evidence>
<evidence type="ECO:0000313" key="6">
    <source>
        <dbReference type="Proteomes" id="UP001254832"/>
    </source>
</evidence>
<dbReference type="Proteomes" id="UP001254832">
    <property type="component" value="Unassembled WGS sequence"/>
</dbReference>
<dbReference type="GO" id="GO:0030246">
    <property type="term" value="F:carbohydrate binding"/>
    <property type="evidence" value="ECO:0007669"/>
    <property type="project" value="UniProtKB-ARBA"/>
</dbReference>
<dbReference type="AlphaFoldDB" id="A0AAP5LPP4"/>
<name>A0AAP5LPP4_PAEAM</name>
<dbReference type="PANTHER" id="PTHR46847:SF1">
    <property type="entry name" value="D-ALLOSE-BINDING PERIPLASMIC PROTEIN-RELATED"/>
    <property type="match status" value="1"/>
</dbReference>
<feature type="domain" description="Periplasmic binding protein" evidence="4">
    <location>
        <begin position="103"/>
        <end position="335"/>
    </location>
</feature>
<accession>A0AAP5LPP4</accession>
<dbReference type="GO" id="GO:0030313">
    <property type="term" value="C:cell envelope"/>
    <property type="evidence" value="ECO:0007669"/>
    <property type="project" value="UniProtKB-SubCell"/>
</dbReference>
<sequence>MNNSIKSKRAVSIPIFRSVGLAITCCFLLLCMACNIAGEPSTGTSHRIALITPAGTGELAEAIQLGAEAAAKEQGADLVTVEAFGTGSVSRTRDGSGAGLLLRKNEIDSQWFNLPQREREQAQVDAAAQALQQGATALLVDPLSEETLSNILHLAQTKSPTGNIAPVIVLNDEFPVKGITSVISMDNLEAGRKAGHAMADLLGTKGRVALLGPDLMNPGLVHREQGVEEALAEYPDLKMVPYSVCSNREVCWQATKQLIDQSRVDGIITLQESASLGAADELNRRKRRGSIKLVGFGSEQQQLEQLQEGVIQQLIVQNGFSAGYLGVNQAVARLNSSHVEPRVTLETKLVSTDNMFWMDNQKLLFPFIQ</sequence>
<dbReference type="RefSeq" id="WP_310145748.1">
    <property type="nucleotide sequence ID" value="NZ_JAVDTR010000022.1"/>
</dbReference>
<dbReference type="InterPro" id="IPR028082">
    <property type="entry name" value="Peripla_BP_I"/>
</dbReference>
<dbReference type="EMBL" id="JAVDTR010000022">
    <property type="protein sequence ID" value="MDR6727087.1"/>
    <property type="molecule type" value="Genomic_DNA"/>
</dbReference>
<protein>
    <submittedName>
        <fullName evidence="5">Ribose transport system substrate-binding protein</fullName>
    </submittedName>
</protein>
<organism evidence="5 6">
    <name type="scientific">Paenibacillus amylolyticus</name>
    <dbReference type="NCBI Taxonomy" id="1451"/>
    <lineage>
        <taxon>Bacteria</taxon>
        <taxon>Bacillati</taxon>
        <taxon>Bacillota</taxon>
        <taxon>Bacilli</taxon>
        <taxon>Bacillales</taxon>
        <taxon>Paenibacillaceae</taxon>
        <taxon>Paenibacillus</taxon>
    </lineage>
</organism>
<comment type="subcellular location">
    <subcellularLocation>
        <location evidence="1">Cell envelope</location>
    </subcellularLocation>
</comment>